<dbReference type="PANTHER" id="PTHR43571:SF1">
    <property type="entry name" value="NADP-SPECIFIC GLUTAMATE DEHYDROGENASE 1-RELATED"/>
    <property type="match status" value="1"/>
</dbReference>
<dbReference type="SUPFAM" id="SSF51735">
    <property type="entry name" value="NAD(P)-binding Rossmann-fold domains"/>
    <property type="match status" value="1"/>
</dbReference>
<feature type="binding site" evidence="6">
    <location>
        <position position="238"/>
    </location>
    <ligand>
        <name>NAD(+)</name>
        <dbReference type="ChEBI" id="CHEBI:57540"/>
    </ligand>
</feature>
<comment type="subunit">
    <text evidence="2">Homohexamer.</text>
</comment>
<dbReference type="Gene3D" id="1.10.285.10">
    <property type="entry name" value="Glutamate Dehydrogenase, chain A, domain 3"/>
    <property type="match status" value="2"/>
</dbReference>
<dbReference type="AlphaFoldDB" id="A0A941F6S5"/>
<dbReference type="FunFam" id="1.10.285.10:FF:000001">
    <property type="entry name" value="Glutamate dehydrogenase"/>
    <property type="match status" value="1"/>
</dbReference>
<dbReference type="InterPro" id="IPR050724">
    <property type="entry name" value="Glu_Leu_Phe_Val_DH"/>
</dbReference>
<evidence type="ECO:0000313" key="11">
    <source>
        <dbReference type="Proteomes" id="UP000679220"/>
    </source>
</evidence>
<keyword evidence="3 5" id="KW-0560">Oxidoreductase</keyword>
<dbReference type="InterPro" id="IPR014362">
    <property type="entry name" value="Glu_DH"/>
</dbReference>
<evidence type="ECO:0000256" key="2">
    <source>
        <dbReference type="ARBA" id="ARBA00011643"/>
    </source>
</evidence>
<protein>
    <recommendedName>
        <fullName evidence="5">Glutamate dehydrogenase</fullName>
    </recommendedName>
</protein>
<dbReference type="GO" id="GO:0000166">
    <property type="term" value="F:nucleotide binding"/>
    <property type="evidence" value="ECO:0007669"/>
    <property type="project" value="UniProtKB-KW"/>
</dbReference>
<dbReference type="FunFam" id="3.40.50.10860:FF:000002">
    <property type="entry name" value="Glutamate dehydrogenase"/>
    <property type="match status" value="1"/>
</dbReference>
<dbReference type="InterPro" id="IPR046346">
    <property type="entry name" value="Aminoacid_DH-like_N_sf"/>
</dbReference>
<dbReference type="PANTHER" id="PTHR43571">
    <property type="entry name" value="NADP-SPECIFIC GLUTAMATE DEHYDROGENASE 1-RELATED"/>
    <property type="match status" value="1"/>
</dbReference>
<organism evidence="10 11">
    <name type="scientific">Carboxylicivirga sediminis</name>
    <dbReference type="NCBI Taxonomy" id="2006564"/>
    <lineage>
        <taxon>Bacteria</taxon>
        <taxon>Pseudomonadati</taxon>
        <taxon>Bacteroidota</taxon>
        <taxon>Bacteroidia</taxon>
        <taxon>Marinilabiliales</taxon>
        <taxon>Marinilabiliaceae</taxon>
        <taxon>Carboxylicivirga</taxon>
    </lineage>
</organism>
<evidence type="ECO:0000256" key="1">
    <source>
        <dbReference type="ARBA" id="ARBA00006382"/>
    </source>
</evidence>
<dbReference type="InterPro" id="IPR006097">
    <property type="entry name" value="Glu/Leu/Phe/Val/Trp_DH_dimer"/>
</dbReference>
<dbReference type="InterPro" id="IPR006096">
    <property type="entry name" value="Glu/Leu/Phe/Val/Trp_DH_C"/>
</dbReference>
<dbReference type="FunFam" id="3.40.50.720:FF:000030">
    <property type="entry name" value="Glutamate dehydrogenase"/>
    <property type="match status" value="1"/>
</dbReference>
<accession>A0A941F6S5</accession>
<dbReference type="Proteomes" id="UP000679220">
    <property type="component" value="Unassembled WGS sequence"/>
</dbReference>
<feature type="domain" description="Glutamate/phenylalanine/leucine/valine/L-tryptophan dehydrogenase C-terminal" evidence="9">
    <location>
        <begin position="201"/>
        <end position="443"/>
    </location>
</feature>
<feature type="binding site" evidence="6">
    <location>
        <position position="163"/>
    </location>
    <ligand>
        <name>substrate</name>
    </ligand>
</feature>
<dbReference type="SUPFAM" id="SSF53223">
    <property type="entry name" value="Aminoacid dehydrogenase-like, N-terminal domain"/>
    <property type="match status" value="1"/>
</dbReference>
<dbReference type="SMART" id="SM00839">
    <property type="entry name" value="ELFV_dehydrog"/>
    <property type="match status" value="1"/>
</dbReference>
<reference evidence="10" key="1">
    <citation type="journal article" date="2018" name="Int. J. Syst. Evol. Microbiol.">
        <title>Carboxylicivirga sediminis sp. nov., isolated from coastal sediment.</title>
        <authorList>
            <person name="Wang F.Q."/>
            <person name="Ren L.H."/>
            <person name="Zou R.J."/>
            <person name="Sun Y.Z."/>
            <person name="Liu X.J."/>
            <person name="Jiang F."/>
            <person name="Liu L.J."/>
        </authorList>
    </citation>
    <scope>NUCLEOTIDE SEQUENCE</scope>
    <source>
        <strain evidence="10">JR1</strain>
    </source>
</reference>
<feature type="binding site" evidence="6">
    <location>
        <position position="109"/>
    </location>
    <ligand>
        <name>substrate</name>
    </ligand>
</feature>
<sequence length="445" mass="48933">MSLDRFLYQLQLNNPNEPEFIQGVRVFLSTVEDRIRDDFRLSNAAVLERLTEPDRVLQFKVPWLNDEGRVIVNRGYRVQYNNALGPYSGGVRFHPALTLGTVKMLAFEQVFKNSLSSLPLGGAMGGANFDPKGKSEAEIMRFCQSYILQLWDAVGADIDILGGDIGVGSREVGYLFGMYKKLTHQHSGAFTGKSPDWGGTGLRAESNGYGVVYLLKSLLKRHNDSLGGKTIAVSGFGNMAHGVIKKANAMGAKVVTISGPDGYVYDPGGIDSTKLEYLIELRATSQDLVRPYSIEFPGTIYVEGKKPWEVECDVAIPCAIQNEIDVKEAGMLQANKCRYLIEAADQSCTEEAIQFLMDNSITYVPSKAANVGSVAISALELAQNTMKVAWSDSEIENRLQDIMERTYNLCRQFGSQNKEGVNYLRGANVAAFQRVAEAMIDQGAV</sequence>
<name>A0A941F6S5_9BACT</name>
<evidence type="ECO:0000256" key="6">
    <source>
        <dbReference type="PIRSR" id="PIRSR000185-2"/>
    </source>
</evidence>
<dbReference type="GO" id="GO:0004354">
    <property type="term" value="F:glutamate dehydrogenase (NADP+) activity"/>
    <property type="evidence" value="ECO:0007669"/>
    <property type="project" value="TreeGrafter"/>
</dbReference>
<dbReference type="PRINTS" id="PR00082">
    <property type="entry name" value="GLFDHDRGNASE"/>
</dbReference>
<comment type="caution">
    <text evidence="10">The sequence shown here is derived from an EMBL/GenBank/DDBJ whole genome shotgun (WGS) entry which is preliminary data.</text>
</comment>
<evidence type="ECO:0000256" key="7">
    <source>
        <dbReference type="PIRSR" id="PIRSR000185-3"/>
    </source>
</evidence>
<dbReference type="Gene3D" id="3.40.50.10860">
    <property type="entry name" value="Leucine Dehydrogenase, chain A, domain 1"/>
    <property type="match status" value="1"/>
</dbReference>
<feature type="site" description="Important for catalysis" evidence="7">
    <location>
        <position position="164"/>
    </location>
</feature>
<dbReference type="RefSeq" id="WP_212192559.1">
    <property type="nucleotide sequence ID" value="NZ_JAGTAR010000034.1"/>
</dbReference>
<dbReference type="PIRSF" id="PIRSF000185">
    <property type="entry name" value="Glu_DH"/>
    <property type="match status" value="1"/>
</dbReference>
<keyword evidence="11" id="KW-1185">Reference proteome</keyword>
<dbReference type="Pfam" id="PF02812">
    <property type="entry name" value="ELFV_dehydrog_N"/>
    <property type="match status" value="1"/>
</dbReference>
<evidence type="ECO:0000256" key="8">
    <source>
        <dbReference type="RuleBase" id="RU004417"/>
    </source>
</evidence>
<evidence type="ECO:0000313" key="10">
    <source>
        <dbReference type="EMBL" id="MBR8537534.1"/>
    </source>
</evidence>
<keyword evidence="4 6" id="KW-0520">NAD</keyword>
<evidence type="ECO:0000256" key="3">
    <source>
        <dbReference type="ARBA" id="ARBA00023002"/>
    </source>
</evidence>
<dbReference type="Gene3D" id="3.40.50.720">
    <property type="entry name" value="NAD(P)-binding Rossmann-like Domain"/>
    <property type="match status" value="1"/>
</dbReference>
<dbReference type="Pfam" id="PF00208">
    <property type="entry name" value="ELFV_dehydrog"/>
    <property type="match status" value="1"/>
</dbReference>
<evidence type="ECO:0000256" key="5">
    <source>
        <dbReference type="PIRNR" id="PIRNR000185"/>
    </source>
</evidence>
<keyword evidence="6" id="KW-0547">Nucleotide-binding</keyword>
<dbReference type="InterPro" id="IPR036291">
    <property type="entry name" value="NAD(P)-bd_dom_sf"/>
</dbReference>
<evidence type="ECO:0000256" key="4">
    <source>
        <dbReference type="ARBA" id="ARBA00023027"/>
    </source>
</evidence>
<dbReference type="EMBL" id="JAGTAR010000034">
    <property type="protein sequence ID" value="MBR8537534.1"/>
    <property type="molecule type" value="Genomic_DNA"/>
</dbReference>
<feature type="binding site" evidence="6">
    <location>
        <position position="377"/>
    </location>
    <ligand>
        <name>substrate</name>
    </ligand>
</feature>
<feature type="binding site" evidence="6">
    <location>
        <position position="112"/>
    </location>
    <ligand>
        <name>substrate</name>
    </ligand>
</feature>
<proteinExistence type="inferred from homology"/>
<dbReference type="GO" id="GO:0006537">
    <property type="term" value="P:glutamate biosynthetic process"/>
    <property type="evidence" value="ECO:0007669"/>
    <property type="project" value="TreeGrafter"/>
</dbReference>
<gene>
    <name evidence="10" type="primary">gdhA</name>
    <name evidence="10" type="ORF">KDU71_18335</name>
</gene>
<dbReference type="InterPro" id="IPR006095">
    <property type="entry name" value="Glu/Leu/Phe/Val/Trp_DH"/>
</dbReference>
<evidence type="ECO:0000259" key="9">
    <source>
        <dbReference type="SMART" id="SM00839"/>
    </source>
</evidence>
<dbReference type="NCBIfam" id="NF006929">
    <property type="entry name" value="PRK09414.1"/>
    <property type="match status" value="1"/>
</dbReference>
<comment type="similarity">
    <text evidence="1 5 8">Belongs to the Glu/Leu/Phe/Val dehydrogenases family.</text>
</comment>
<reference evidence="10" key="2">
    <citation type="submission" date="2021-04" db="EMBL/GenBank/DDBJ databases">
        <authorList>
            <person name="Zhang T."/>
            <person name="Zhang Y."/>
            <person name="Lu D."/>
            <person name="Zuo D."/>
            <person name="Du Z."/>
        </authorList>
    </citation>
    <scope>NUCLEOTIDE SEQUENCE</scope>
    <source>
        <strain evidence="10">JR1</strain>
    </source>
</reference>
<dbReference type="GO" id="GO:0005829">
    <property type="term" value="C:cytosol"/>
    <property type="evidence" value="ECO:0007669"/>
    <property type="project" value="TreeGrafter"/>
</dbReference>